<gene>
    <name evidence="2" type="ORF">CB5_LOCUS25769</name>
</gene>
<evidence type="ECO:0000256" key="1">
    <source>
        <dbReference type="SAM" id="MobiDB-lite"/>
    </source>
</evidence>
<feature type="region of interest" description="Disordered" evidence="1">
    <location>
        <begin position="1"/>
        <end position="112"/>
    </location>
</feature>
<evidence type="ECO:0000313" key="2">
    <source>
        <dbReference type="EMBL" id="CAD1842558.1"/>
    </source>
</evidence>
<reference evidence="2" key="1">
    <citation type="submission" date="2020-07" db="EMBL/GenBank/DDBJ databases">
        <authorList>
            <person name="Lin J."/>
        </authorList>
    </citation>
    <scope>NUCLEOTIDE SEQUENCE</scope>
</reference>
<protein>
    <submittedName>
        <fullName evidence="2">Uncharacterized protein</fullName>
    </submittedName>
</protein>
<accession>A0A6V7QHP3</accession>
<feature type="compositionally biased region" description="Polar residues" evidence="1">
    <location>
        <begin position="20"/>
        <end position="31"/>
    </location>
</feature>
<proteinExistence type="predicted"/>
<sequence length="112" mass="11784">MHARQPEGVGGKPSSREVEQQASRPPSTHQQLFRDPVQHAAQQRDVAATTNNPNVTAGFTCPPEMFEPADTATNSRNACPIAAPRSAPSASSPPRPSACMPATAAAPNQLCR</sequence>
<dbReference type="AlphaFoldDB" id="A0A6V7QHP3"/>
<name>A0A6V7QHP3_ANACO</name>
<organism evidence="2">
    <name type="scientific">Ananas comosus var. bracteatus</name>
    <name type="common">red pineapple</name>
    <dbReference type="NCBI Taxonomy" id="296719"/>
    <lineage>
        <taxon>Eukaryota</taxon>
        <taxon>Viridiplantae</taxon>
        <taxon>Streptophyta</taxon>
        <taxon>Embryophyta</taxon>
        <taxon>Tracheophyta</taxon>
        <taxon>Spermatophyta</taxon>
        <taxon>Magnoliopsida</taxon>
        <taxon>Liliopsida</taxon>
        <taxon>Poales</taxon>
        <taxon>Bromeliaceae</taxon>
        <taxon>Bromelioideae</taxon>
        <taxon>Ananas</taxon>
    </lineage>
</organism>
<dbReference type="EMBL" id="LR862136">
    <property type="protein sequence ID" value="CAD1842558.1"/>
    <property type="molecule type" value="Genomic_DNA"/>
</dbReference>
<feature type="compositionally biased region" description="Polar residues" evidence="1">
    <location>
        <begin position="48"/>
        <end position="57"/>
    </location>
</feature>